<dbReference type="InterPro" id="IPR004018">
    <property type="entry name" value="RPEL_repeat"/>
</dbReference>
<reference evidence="5 6" key="1">
    <citation type="submission" date="2016-02" db="EMBL/GenBank/DDBJ databases">
        <title>Complete genome sequence and transcriptome regulation of the pentose utilising yeast Sugiyamaella lignohabitans.</title>
        <authorList>
            <person name="Bellasio M."/>
            <person name="Peymann A."/>
            <person name="Valli M."/>
            <person name="Sipitzky M."/>
            <person name="Graf A."/>
            <person name="Sauer M."/>
            <person name="Marx H."/>
            <person name="Mattanovich D."/>
        </authorList>
    </citation>
    <scope>NUCLEOTIDE SEQUENCE [LARGE SCALE GENOMIC DNA]</scope>
    <source>
        <strain evidence="5 6">CBS 10342</strain>
    </source>
</reference>
<evidence type="ECO:0000259" key="4">
    <source>
        <dbReference type="PROSITE" id="PS50181"/>
    </source>
</evidence>
<keyword evidence="6" id="KW-1185">Reference proteome</keyword>
<feature type="domain" description="F-box" evidence="4">
    <location>
        <begin position="43"/>
        <end position="90"/>
    </location>
</feature>
<dbReference type="PROSITE" id="PS51073">
    <property type="entry name" value="RPEL"/>
    <property type="match status" value="1"/>
</dbReference>
<dbReference type="SUPFAM" id="SSF81383">
    <property type="entry name" value="F-box domain"/>
    <property type="match status" value="1"/>
</dbReference>
<protein>
    <recommendedName>
        <fullName evidence="4">F-box domain-containing protein</fullName>
    </recommendedName>
</protein>
<dbReference type="Pfam" id="PF02755">
    <property type="entry name" value="RPEL"/>
    <property type="match status" value="1"/>
</dbReference>
<dbReference type="KEGG" id="slb:AWJ20_1991"/>
<dbReference type="SMART" id="SM00256">
    <property type="entry name" value="FBOX"/>
    <property type="match status" value="1"/>
</dbReference>
<dbReference type="Pfam" id="PF12937">
    <property type="entry name" value="F-box-like"/>
    <property type="match status" value="1"/>
</dbReference>
<gene>
    <name evidence="5" type="ORF">AWJ20_1991</name>
</gene>
<dbReference type="Gene3D" id="1.20.1280.50">
    <property type="match status" value="1"/>
</dbReference>
<evidence type="ECO:0000256" key="1">
    <source>
        <dbReference type="ARBA" id="ARBA00022737"/>
    </source>
</evidence>
<dbReference type="InterPro" id="IPR036047">
    <property type="entry name" value="F-box-like_dom_sf"/>
</dbReference>
<dbReference type="GeneID" id="30033853"/>
<sequence length="326" mass="37085">MNLKGSENIQIKGTRAISREVMPKMSPFDATSEADSGRKGLRNSSSPQLPDELWVAVFEFLDIPDLYNCSKVDHRFRRLAQDPQLHHRRLTQTAKWLERAYPLRPSCKDLYDRNILLSRVQLAPSPCQKHILASTRLARIFVKDSLRRGLSRRPTRKELIDRGVMKHGGSIFADKIGSLERQRVVDIIRGFFSDSQRPSLEAAIRRGVVSPPDQENKPVRVLTRIFSYCFRESSESPRSSHATRMLIDPPTRANVHRMTEWFEELARNERSSFRFGTQPSQTSSSFGPYAFSTVATTLSSPSPVHQISGISYDGVSAIRQRFLAIS</sequence>
<dbReference type="Gene3D" id="6.10.140.2130">
    <property type="match status" value="1"/>
</dbReference>
<name>A0A167ES46_9ASCO</name>
<evidence type="ECO:0000313" key="6">
    <source>
        <dbReference type="Proteomes" id="UP000189580"/>
    </source>
</evidence>
<evidence type="ECO:0000256" key="2">
    <source>
        <dbReference type="PROSITE-ProRule" id="PRU00401"/>
    </source>
</evidence>
<evidence type="ECO:0000313" key="5">
    <source>
        <dbReference type="EMBL" id="ANB14403.1"/>
    </source>
</evidence>
<dbReference type="RefSeq" id="XP_018736880.1">
    <property type="nucleotide sequence ID" value="XM_018878913.1"/>
</dbReference>
<dbReference type="EMBL" id="CP014503">
    <property type="protein sequence ID" value="ANB14403.1"/>
    <property type="molecule type" value="Genomic_DNA"/>
</dbReference>
<dbReference type="AlphaFoldDB" id="A0A167ES46"/>
<proteinExistence type="predicted"/>
<evidence type="ECO:0000256" key="3">
    <source>
        <dbReference type="SAM" id="MobiDB-lite"/>
    </source>
</evidence>
<dbReference type="SMART" id="SM00707">
    <property type="entry name" value="RPEL"/>
    <property type="match status" value="2"/>
</dbReference>
<accession>A0A167ES46</accession>
<organism evidence="5 6">
    <name type="scientific">Sugiyamaella lignohabitans</name>
    <dbReference type="NCBI Taxonomy" id="796027"/>
    <lineage>
        <taxon>Eukaryota</taxon>
        <taxon>Fungi</taxon>
        <taxon>Dikarya</taxon>
        <taxon>Ascomycota</taxon>
        <taxon>Saccharomycotina</taxon>
        <taxon>Dipodascomycetes</taxon>
        <taxon>Dipodascales</taxon>
        <taxon>Trichomonascaceae</taxon>
        <taxon>Sugiyamaella</taxon>
    </lineage>
</organism>
<dbReference type="OrthoDB" id="197676at2759"/>
<feature type="repeat" description="RPEL" evidence="2">
    <location>
        <begin position="144"/>
        <end position="169"/>
    </location>
</feature>
<dbReference type="InterPro" id="IPR001810">
    <property type="entry name" value="F-box_dom"/>
</dbReference>
<keyword evidence="1" id="KW-0677">Repeat</keyword>
<dbReference type="PROSITE" id="PS50181">
    <property type="entry name" value="FBOX"/>
    <property type="match status" value="1"/>
</dbReference>
<dbReference type="Proteomes" id="UP000189580">
    <property type="component" value="Chromosome b"/>
</dbReference>
<feature type="region of interest" description="Disordered" evidence="3">
    <location>
        <begin position="22"/>
        <end position="47"/>
    </location>
</feature>